<accession>A0A8S5V205</accession>
<protein>
    <submittedName>
        <fullName evidence="1">Uncharacterized protein</fullName>
    </submittedName>
</protein>
<name>A0A8S5V205_9CAUD</name>
<sequence length="111" mass="13753">MIDQRIVKEYFNRNDYVVVEYHFERNRIRYNIEKRFGDTYLNKLYWAYYNLLSLSHINRYRYSINSIANLRYLQVRLKYDDDTTDAKEELKEEIVGEDIINVLREVRRGEL</sequence>
<evidence type="ECO:0000313" key="1">
    <source>
        <dbReference type="EMBL" id="DAG00786.1"/>
    </source>
</evidence>
<organism evidence="1">
    <name type="scientific">Myoviridae sp. ctJ2i1</name>
    <dbReference type="NCBI Taxonomy" id="2825079"/>
    <lineage>
        <taxon>Viruses</taxon>
        <taxon>Duplodnaviria</taxon>
        <taxon>Heunggongvirae</taxon>
        <taxon>Uroviricota</taxon>
        <taxon>Caudoviricetes</taxon>
    </lineage>
</organism>
<reference evidence="1" key="1">
    <citation type="journal article" date="2021" name="Proc. Natl. Acad. Sci. U.S.A.">
        <title>A Catalog of Tens of Thousands of Viruses from Human Metagenomes Reveals Hidden Associations with Chronic Diseases.</title>
        <authorList>
            <person name="Tisza M.J."/>
            <person name="Buck C.B."/>
        </authorList>
    </citation>
    <scope>NUCLEOTIDE SEQUENCE</scope>
    <source>
        <strain evidence="1">CtJ2i1</strain>
    </source>
</reference>
<proteinExistence type="predicted"/>
<dbReference type="EMBL" id="BK016182">
    <property type="protein sequence ID" value="DAG00786.1"/>
    <property type="molecule type" value="Genomic_DNA"/>
</dbReference>